<name>A0AAV7K3D8_9METZ</name>
<reference evidence="1 2" key="1">
    <citation type="journal article" date="2023" name="BMC Biol.">
        <title>The compact genome of the sponge Oopsacas minuta (Hexactinellida) is lacking key metazoan core genes.</title>
        <authorList>
            <person name="Santini S."/>
            <person name="Schenkelaars Q."/>
            <person name="Jourda C."/>
            <person name="Duchesne M."/>
            <person name="Belahbib H."/>
            <person name="Rocher C."/>
            <person name="Selva M."/>
            <person name="Riesgo A."/>
            <person name="Vervoort M."/>
            <person name="Leys S.P."/>
            <person name="Kodjabachian L."/>
            <person name="Le Bivic A."/>
            <person name="Borchiellini C."/>
            <person name="Claverie J.M."/>
            <person name="Renard E."/>
        </authorList>
    </citation>
    <scope>NUCLEOTIDE SEQUENCE [LARGE SCALE GENOMIC DNA]</scope>
    <source>
        <strain evidence="1">SPO-2</strain>
    </source>
</reference>
<keyword evidence="2" id="KW-1185">Reference proteome</keyword>
<protein>
    <submittedName>
        <fullName evidence="1">Uncharacterized protein</fullName>
    </submittedName>
</protein>
<organism evidence="1 2">
    <name type="scientific">Oopsacas minuta</name>
    <dbReference type="NCBI Taxonomy" id="111878"/>
    <lineage>
        <taxon>Eukaryota</taxon>
        <taxon>Metazoa</taxon>
        <taxon>Porifera</taxon>
        <taxon>Hexactinellida</taxon>
        <taxon>Hexasterophora</taxon>
        <taxon>Lyssacinosida</taxon>
        <taxon>Leucopsacidae</taxon>
        <taxon>Oopsacas</taxon>
    </lineage>
</organism>
<dbReference type="Proteomes" id="UP001165289">
    <property type="component" value="Unassembled WGS sequence"/>
</dbReference>
<dbReference type="EMBL" id="JAKMXF010000177">
    <property type="protein sequence ID" value="KAI6655692.1"/>
    <property type="molecule type" value="Genomic_DNA"/>
</dbReference>
<sequence length="106" mass="11763">MHTKGDEIIKSTKINDIYSSHPHGSNPVRIEMLRGYNMVKECSINSEESTRVILSHGIERMGSSSTAQLPKLESVKRIILIHKSKSEENCGNPTCAAEIIIAENTK</sequence>
<accession>A0AAV7K3D8</accession>
<dbReference type="AlphaFoldDB" id="A0AAV7K3D8"/>
<comment type="caution">
    <text evidence="1">The sequence shown here is derived from an EMBL/GenBank/DDBJ whole genome shotgun (WGS) entry which is preliminary data.</text>
</comment>
<evidence type="ECO:0000313" key="1">
    <source>
        <dbReference type="EMBL" id="KAI6655692.1"/>
    </source>
</evidence>
<evidence type="ECO:0000313" key="2">
    <source>
        <dbReference type="Proteomes" id="UP001165289"/>
    </source>
</evidence>
<proteinExistence type="predicted"/>
<gene>
    <name evidence="1" type="ORF">LOD99_1832</name>
</gene>